<sequence length="223" mass="24083">MQVSPETSAKAGSAEADKSSSKKNSSKTADLEGGEEQEESVRSVTRRLLRWTAEDLFDWNPGYARTARGILTLLHIVLSAMVITMVGTGCSSGAFIYSAVSASFNSDNSASYFYCHSSAAFMFVVASSAIIQSTLLMACCLLSKKGDVIIHSAALELVYYIVFGLLFLFAGLALGSNLRTKQEGYSSLLAGGVFGLTNSILYFISAVWSFMYFKKHFGEQDGK</sequence>
<dbReference type="GO" id="GO:0016020">
    <property type="term" value="C:membrane"/>
    <property type="evidence" value="ECO:0007669"/>
    <property type="project" value="UniProtKB-SubCell"/>
</dbReference>
<feature type="domain" description="MARVEL" evidence="8">
    <location>
        <begin position="63"/>
        <end position="214"/>
    </location>
</feature>
<organism evidence="9 10">
    <name type="scientific">Oedothorax gibbosus</name>
    <dbReference type="NCBI Taxonomy" id="931172"/>
    <lineage>
        <taxon>Eukaryota</taxon>
        <taxon>Metazoa</taxon>
        <taxon>Ecdysozoa</taxon>
        <taxon>Arthropoda</taxon>
        <taxon>Chelicerata</taxon>
        <taxon>Arachnida</taxon>
        <taxon>Araneae</taxon>
        <taxon>Araneomorphae</taxon>
        <taxon>Entelegynae</taxon>
        <taxon>Araneoidea</taxon>
        <taxon>Linyphiidae</taxon>
        <taxon>Erigoninae</taxon>
        <taxon>Oedothorax</taxon>
    </lineage>
</organism>
<evidence type="ECO:0000256" key="6">
    <source>
        <dbReference type="SAM" id="MobiDB-lite"/>
    </source>
</evidence>
<feature type="transmembrane region" description="Helical" evidence="7">
    <location>
        <begin position="73"/>
        <end position="100"/>
    </location>
</feature>
<dbReference type="EMBL" id="JAFNEN010000504">
    <property type="protein sequence ID" value="KAG8181642.1"/>
    <property type="molecule type" value="Genomic_DNA"/>
</dbReference>
<protein>
    <recommendedName>
        <fullName evidence="8">MARVEL domain-containing protein</fullName>
    </recommendedName>
</protein>
<feature type="transmembrane region" description="Helical" evidence="7">
    <location>
        <begin position="120"/>
        <end position="142"/>
    </location>
</feature>
<dbReference type="PROSITE" id="PS51225">
    <property type="entry name" value="MARVEL"/>
    <property type="match status" value="1"/>
</dbReference>
<dbReference type="InterPro" id="IPR050578">
    <property type="entry name" value="MARVEL-CKLF_proteins"/>
</dbReference>
<comment type="caution">
    <text evidence="9">The sequence shown here is derived from an EMBL/GenBank/DDBJ whole genome shotgun (WGS) entry which is preliminary data.</text>
</comment>
<comment type="subcellular location">
    <subcellularLocation>
        <location evidence="1">Membrane</location>
        <topology evidence="1">Multi-pass membrane protein</topology>
    </subcellularLocation>
</comment>
<evidence type="ECO:0000256" key="3">
    <source>
        <dbReference type="ARBA" id="ARBA00022989"/>
    </source>
</evidence>
<dbReference type="PANTHER" id="PTHR22776:SF97">
    <property type="entry name" value="RE01453P"/>
    <property type="match status" value="1"/>
</dbReference>
<keyword evidence="10" id="KW-1185">Reference proteome</keyword>
<evidence type="ECO:0000313" key="9">
    <source>
        <dbReference type="EMBL" id="KAG8181642.1"/>
    </source>
</evidence>
<reference evidence="9 10" key="1">
    <citation type="journal article" date="2022" name="Nat. Ecol. Evol.">
        <title>A masculinizing supergene underlies an exaggerated male reproductive morph in a spider.</title>
        <authorList>
            <person name="Hendrickx F."/>
            <person name="De Corte Z."/>
            <person name="Sonet G."/>
            <person name="Van Belleghem S.M."/>
            <person name="Kostlbacher S."/>
            <person name="Vangestel C."/>
        </authorList>
    </citation>
    <scope>NUCLEOTIDE SEQUENCE [LARGE SCALE GENOMIC DNA]</scope>
    <source>
        <strain evidence="9">W744_W776</strain>
    </source>
</reference>
<dbReference type="AlphaFoldDB" id="A0AAV6UBB7"/>
<dbReference type="InterPro" id="IPR008253">
    <property type="entry name" value="Marvel"/>
</dbReference>
<evidence type="ECO:0000256" key="5">
    <source>
        <dbReference type="PROSITE-ProRule" id="PRU00581"/>
    </source>
</evidence>
<evidence type="ECO:0000256" key="7">
    <source>
        <dbReference type="SAM" id="Phobius"/>
    </source>
</evidence>
<name>A0AAV6UBB7_9ARAC</name>
<feature type="transmembrane region" description="Helical" evidence="7">
    <location>
        <begin position="188"/>
        <end position="213"/>
    </location>
</feature>
<evidence type="ECO:0000256" key="2">
    <source>
        <dbReference type="ARBA" id="ARBA00022692"/>
    </source>
</evidence>
<evidence type="ECO:0000259" key="8">
    <source>
        <dbReference type="PROSITE" id="PS51225"/>
    </source>
</evidence>
<proteinExistence type="predicted"/>
<feature type="transmembrane region" description="Helical" evidence="7">
    <location>
        <begin position="154"/>
        <end position="176"/>
    </location>
</feature>
<evidence type="ECO:0000313" key="10">
    <source>
        <dbReference type="Proteomes" id="UP000827092"/>
    </source>
</evidence>
<keyword evidence="3 7" id="KW-1133">Transmembrane helix</keyword>
<feature type="region of interest" description="Disordered" evidence="6">
    <location>
        <begin position="1"/>
        <end position="39"/>
    </location>
</feature>
<evidence type="ECO:0000256" key="4">
    <source>
        <dbReference type="ARBA" id="ARBA00023136"/>
    </source>
</evidence>
<keyword evidence="4 5" id="KW-0472">Membrane</keyword>
<gene>
    <name evidence="9" type="ORF">JTE90_015284</name>
</gene>
<evidence type="ECO:0000256" key="1">
    <source>
        <dbReference type="ARBA" id="ARBA00004141"/>
    </source>
</evidence>
<dbReference type="PANTHER" id="PTHR22776">
    <property type="entry name" value="MARVEL-CONTAINING POTENTIAL LIPID RAFT-ASSOCIATED PROTEIN"/>
    <property type="match status" value="1"/>
</dbReference>
<accession>A0AAV6UBB7</accession>
<dbReference type="Proteomes" id="UP000827092">
    <property type="component" value="Unassembled WGS sequence"/>
</dbReference>
<keyword evidence="2 5" id="KW-0812">Transmembrane</keyword>